<dbReference type="GO" id="GO:0007018">
    <property type="term" value="P:microtubule-based movement"/>
    <property type="evidence" value="ECO:0007669"/>
    <property type="project" value="TreeGrafter"/>
</dbReference>
<keyword evidence="3" id="KW-1185">Reference proteome</keyword>
<comment type="similarity">
    <text evidence="1">Belongs to the dynein light chain Tctex-type family.</text>
</comment>
<comment type="caution">
    <text evidence="2">The sequence shown here is derived from an EMBL/GenBank/DDBJ whole genome shotgun (WGS) entry which is preliminary data.</text>
</comment>
<sequence>MASGDVAEAVENSYIIRPNYQHKLKPGVVKECIHQVLKAELASRQFDPEEVPVLTRSLSDSIKDRVKEMGFDRYKLVVQVVIGEQRGEGVKMAARCFWDEDTDSYAQDVFMNDSLFCVAAVFGCFYY</sequence>
<dbReference type="GO" id="GO:0005868">
    <property type="term" value="C:cytoplasmic dynein complex"/>
    <property type="evidence" value="ECO:0007669"/>
    <property type="project" value="TreeGrafter"/>
</dbReference>
<name>A0A8J7TBQ2_ATRSP</name>
<dbReference type="InterPro" id="IPR038586">
    <property type="entry name" value="Tctex-1-like_sf"/>
</dbReference>
<proteinExistence type="inferred from homology"/>
<dbReference type="GO" id="GO:0045505">
    <property type="term" value="F:dynein intermediate chain binding"/>
    <property type="evidence" value="ECO:0007669"/>
    <property type="project" value="TreeGrafter"/>
</dbReference>
<dbReference type="Gene3D" id="3.30.1140.40">
    <property type="entry name" value="Tctex-1"/>
    <property type="match status" value="1"/>
</dbReference>
<evidence type="ECO:0000256" key="1">
    <source>
        <dbReference type="ARBA" id="ARBA00005361"/>
    </source>
</evidence>
<dbReference type="AlphaFoldDB" id="A0A8J7TBQ2"/>
<dbReference type="PANTHER" id="PTHR21255:SF7">
    <property type="entry name" value="DYNEIN LIGHT CHAIN TCTEX-TYPE PROTEIN 2B"/>
    <property type="match status" value="1"/>
</dbReference>
<feature type="non-terminal residue" evidence="2">
    <location>
        <position position="127"/>
    </location>
</feature>
<protein>
    <submittedName>
        <fullName evidence="2">TC1D2 protein</fullName>
    </submittedName>
</protein>
<dbReference type="InterPro" id="IPR005334">
    <property type="entry name" value="Tctex-1-like"/>
</dbReference>
<dbReference type="EMBL" id="JAAWVO010036788">
    <property type="protein sequence ID" value="MBN3317674.1"/>
    <property type="molecule type" value="Genomic_DNA"/>
</dbReference>
<dbReference type="Proteomes" id="UP000736164">
    <property type="component" value="Unassembled WGS sequence"/>
</dbReference>
<dbReference type="Pfam" id="PF03645">
    <property type="entry name" value="Tctex-1"/>
    <property type="match status" value="1"/>
</dbReference>
<evidence type="ECO:0000313" key="2">
    <source>
        <dbReference type="EMBL" id="MBN3317674.1"/>
    </source>
</evidence>
<organism evidence="2 3">
    <name type="scientific">Atractosteus spatula</name>
    <name type="common">Alligator gar</name>
    <name type="synonym">Lepisosteus spatula</name>
    <dbReference type="NCBI Taxonomy" id="7917"/>
    <lineage>
        <taxon>Eukaryota</taxon>
        <taxon>Metazoa</taxon>
        <taxon>Chordata</taxon>
        <taxon>Craniata</taxon>
        <taxon>Vertebrata</taxon>
        <taxon>Euteleostomi</taxon>
        <taxon>Actinopterygii</taxon>
        <taxon>Neopterygii</taxon>
        <taxon>Holostei</taxon>
        <taxon>Semionotiformes</taxon>
        <taxon>Lepisosteidae</taxon>
        <taxon>Atractosteus</taxon>
    </lineage>
</organism>
<evidence type="ECO:0000313" key="3">
    <source>
        <dbReference type="Proteomes" id="UP000736164"/>
    </source>
</evidence>
<dbReference type="FunFam" id="3.30.1140.40:FF:000003">
    <property type="entry name" value="tctex1 domain-containing protein 2"/>
    <property type="match status" value="1"/>
</dbReference>
<accession>A0A8J7TBQ2</accession>
<dbReference type="GO" id="GO:0005737">
    <property type="term" value="C:cytoplasm"/>
    <property type="evidence" value="ECO:0007669"/>
    <property type="project" value="TreeGrafter"/>
</dbReference>
<reference evidence="2" key="1">
    <citation type="journal article" date="2021" name="Cell">
        <title>Tracing the genetic footprints of vertebrate landing in non-teleost ray-finned fishes.</title>
        <authorList>
            <person name="Bi X."/>
            <person name="Wang K."/>
            <person name="Yang L."/>
            <person name="Pan H."/>
            <person name="Jiang H."/>
            <person name="Wei Q."/>
            <person name="Fang M."/>
            <person name="Yu H."/>
            <person name="Zhu C."/>
            <person name="Cai Y."/>
            <person name="He Y."/>
            <person name="Gan X."/>
            <person name="Zeng H."/>
            <person name="Yu D."/>
            <person name="Zhu Y."/>
            <person name="Jiang H."/>
            <person name="Qiu Q."/>
            <person name="Yang H."/>
            <person name="Zhang Y.E."/>
            <person name="Wang W."/>
            <person name="Zhu M."/>
            <person name="He S."/>
            <person name="Zhang G."/>
        </authorList>
    </citation>
    <scope>NUCLEOTIDE SEQUENCE</scope>
    <source>
        <strain evidence="2">Allg_001</strain>
    </source>
</reference>
<gene>
    <name evidence="2" type="primary">Tctex1d2</name>
    <name evidence="2" type="ORF">GTO95_0016060</name>
</gene>
<dbReference type="CDD" id="cd21459">
    <property type="entry name" value="DLC-like_TCTEX1D2"/>
    <property type="match status" value="1"/>
</dbReference>
<dbReference type="PANTHER" id="PTHR21255">
    <property type="entry name" value="T-COMPLEX-ASSOCIATED-TESTIS-EXPRESSED 1/ DYNEIN LIGHT CHAIN"/>
    <property type="match status" value="1"/>
</dbReference>
<feature type="non-terminal residue" evidence="2">
    <location>
        <position position="1"/>
    </location>
</feature>